<dbReference type="EMBL" id="BSXS01000108">
    <property type="protein sequence ID" value="GME70862.1"/>
    <property type="molecule type" value="Genomic_DNA"/>
</dbReference>
<evidence type="ECO:0000313" key="1">
    <source>
        <dbReference type="EMBL" id="GME70862.1"/>
    </source>
</evidence>
<organism evidence="1 2">
    <name type="scientific">Ambrosiozyma monospora</name>
    <name type="common">Yeast</name>
    <name type="synonym">Endomycopsis monosporus</name>
    <dbReference type="NCBI Taxonomy" id="43982"/>
    <lineage>
        <taxon>Eukaryota</taxon>
        <taxon>Fungi</taxon>
        <taxon>Dikarya</taxon>
        <taxon>Ascomycota</taxon>
        <taxon>Saccharomycotina</taxon>
        <taxon>Pichiomycetes</taxon>
        <taxon>Pichiales</taxon>
        <taxon>Pichiaceae</taxon>
        <taxon>Ambrosiozyma</taxon>
    </lineage>
</organism>
<keyword evidence="2" id="KW-1185">Reference proteome</keyword>
<comment type="caution">
    <text evidence="1">The sequence shown here is derived from an EMBL/GenBank/DDBJ whole genome shotgun (WGS) entry which is preliminary data.</text>
</comment>
<protein>
    <submittedName>
        <fullName evidence="1">Unnamed protein product</fullName>
    </submittedName>
</protein>
<proteinExistence type="predicted"/>
<sequence>MLMPQRRVGGAGQISLIFKRLSLPLFQTHALSRYLLLKNHISISIFNYSKPKNTINYNSWPYFINMKFTTPLLAAFLTSTVISLPLSHMFENGDVAAAYNKEMRMKAAAARAGITLDDGKLNHSSSSSDSNNTNVAGQKALKATIPSSKILVIAAVL</sequence>
<evidence type="ECO:0000313" key="2">
    <source>
        <dbReference type="Proteomes" id="UP001165064"/>
    </source>
</evidence>
<dbReference type="Proteomes" id="UP001165064">
    <property type="component" value="Unassembled WGS sequence"/>
</dbReference>
<reference evidence="1" key="1">
    <citation type="submission" date="2023-04" db="EMBL/GenBank/DDBJ databases">
        <title>Ambrosiozyma monospora NBRC 10751.</title>
        <authorList>
            <person name="Ichikawa N."/>
            <person name="Sato H."/>
            <person name="Tonouchi N."/>
        </authorList>
    </citation>
    <scope>NUCLEOTIDE SEQUENCE</scope>
    <source>
        <strain evidence="1">NBRC 10751</strain>
    </source>
</reference>
<name>A0ACB5SRX7_AMBMO</name>
<accession>A0ACB5SRX7</accession>
<gene>
    <name evidence="1" type="ORF">Amon02_000036600</name>
</gene>